<accession>A0A829Y4N0</accession>
<feature type="region of interest" description="Disordered" evidence="1">
    <location>
        <begin position="1"/>
        <end position="32"/>
    </location>
</feature>
<gene>
    <name evidence="2" type="ORF">GCM10011487_00010</name>
</gene>
<dbReference type="AlphaFoldDB" id="A0A829Y4N0"/>
<evidence type="ECO:0000256" key="1">
    <source>
        <dbReference type="SAM" id="MobiDB-lite"/>
    </source>
</evidence>
<protein>
    <submittedName>
        <fullName evidence="2">Uncharacterized protein</fullName>
    </submittedName>
</protein>
<comment type="caution">
    <text evidence="2">The sequence shown here is derived from an EMBL/GenBank/DDBJ whole genome shotgun (WGS) entry which is preliminary data.</text>
</comment>
<organism evidence="2 3">
    <name type="scientific">Steroidobacter agaridevorans</name>
    <dbReference type="NCBI Taxonomy" id="2695856"/>
    <lineage>
        <taxon>Bacteria</taxon>
        <taxon>Pseudomonadati</taxon>
        <taxon>Pseudomonadota</taxon>
        <taxon>Gammaproteobacteria</taxon>
        <taxon>Steroidobacterales</taxon>
        <taxon>Steroidobacteraceae</taxon>
        <taxon>Steroidobacter</taxon>
    </lineage>
</organism>
<name>A0A829Y4N0_9GAMM</name>
<dbReference type="EMBL" id="BLJN01000001">
    <property type="protein sequence ID" value="GFE78001.1"/>
    <property type="molecule type" value="Genomic_DNA"/>
</dbReference>
<dbReference type="Proteomes" id="UP000445000">
    <property type="component" value="Unassembled WGS sequence"/>
</dbReference>
<sequence>MIDRPIPTNPRIRAGSLPQPPASEQPRHWMQDRAPSFKSLARDRQRREKAWAWLSLVVLIICWDASSRLGERVSPPRSRIAHAVEEDAMFKPVASFSVDL</sequence>
<evidence type="ECO:0000313" key="2">
    <source>
        <dbReference type="EMBL" id="GFE78001.1"/>
    </source>
</evidence>
<dbReference type="RefSeq" id="WP_161809943.1">
    <property type="nucleotide sequence ID" value="NZ_BLJN01000001.1"/>
</dbReference>
<keyword evidence="3" id="KW-1185">Reference proteome</keyword>
<proteinExistence type="predicted"/>
<evidence type="ECO:0000313" key="3">
    <source>
        <dbReference type="Proteomes" id="UP000445000"/>
    </source>
</evidence>
<reference evidence="3" key="1">
    <citation type="submission" date="2020-01" db="EMBL/GenBank/DDBJ databases">
        <title>'Steroidobacter agaridevorans' sp. nov., agar-degrading bacteria isolated from rhizosphere soils.</title>
        <authorList>
            <person name="Ikenaga M."/>
            <person name="Kataoka M."/>
            <person name="Murouchi A."/>
            <person name="Katsuragi S."/>
            <person name="Sakai M."/>
        </authorList>
    </citation>
    <scope>NUCLEOTIDE SEQUENCE [LARGE SCALE GENOMIC DNA]</scope>
    <source>
        <strain evidence="3">YU21-B</strain>
    </source>
</reference>